<evidence type="ECO:0000313" key="1">
    <source>
        <dbReference type="EMBL" id="MFC5438512.1"/>
    </source>
</evidence>
<proteinExistence type="predicted"/>
<sequence>MAAGDPLAGDEEVVRAYMHPYWDDNVKRASKSAFTCSNVSVSRLAIYDLNQIVEVFKKDFEGRNDIKAIGCAKVADIVQTAEELADGKRSPITLKVIEDPIKDDLRATDNPAHALICSRDRNLPYQPKKITGGVANRLVRLFKLTTLSE</sequence>
<evidence type="ECO:0000313" key="2">
    <source>
        <dbReference type="Proteomes" id="UP001596018"/>
    </source>
</evidence>
<gene>
    <name evidence="1" type="ORF">ACFPK0_00645</name>
</gene>
<organism evidence="1 2">
    <name type="scientific">Rhodanobacter ginsenosidimutans</name>
    <dbReference type="NCBI Taxonomy" id="490571"/>
    <lineage>
        <taxon>Bacteria</taxon>
        <taxon>Pseudomonadati</taxon>
        <taxon>Pseudomonadota</taxon>
        <taxon>Gammaproteobacteria</taxon>
        <taxon>Lysobacterales</taxon>
        <taxon>Rhodanobacteraceae</taxon>
        <taxon>Rhodanobacter</taxon>
    </lineage>
</organism>
<dbReference type="RefSeq" id="WP_377337637.1">
    <property type="nucleotide sequence ID" value="NZ_JALBWS010000015.1"/>
</dbReference>
<name>A0ABW0JR01_9GAMM</name>
<accession>A0ABW0JR01</accession>
<protein>
    <submittedName>
        <fullName evidence="1">Uncharacterized protein</fullName>
    </submittedName>
</protein>
<keyword evidence="2" id="KW-1185">Reference proteome</keyword>
<dbReference type="EMBL" id="JBHSMM010000001">
    <property type="protein sequence ID" value="MFC5438512.1"/>
    <property type="molecule type" value="Genomic_DNA"/>
</dbReference>
<comment type="caution">
    <text evidence="1">The sequence shown here is derived from an EMBL/GenBank/DDBJ whole genome shotgun (WGS) entry which is preliminary data.</text>
</comment>
<dbReference type="Proteomes" id="UP001596018">
    <property type="component" value="Unassembled WGS sequence"/>
</dbReference>
<reference evidence="2" key="1">
    <citation type="journal article" date="2019" name="Int. J. Syst. Evol. Microbiol.">
        <title>The Global Catalogue of Microorganisms (GCM) 10K type strain sequencing project: providing services to taxonomists for standard genome sequencing and annotation.</title>
        <authorList>
            <consortium name="The Broad Institute Genomics Platform"/>
            <consortium name="The Broad Institute Genome Sequencing Center for Infectious Disease"/>
            <person name="Wu L."/>
            <person name="Ma J."/>
        </authorList>
    </citation>
    <scope>NUCLEOTIDE SEQUENCE [LARGE SCALE GENOMIC DNA]</scope>
    <source>
        <strain evidence="2">KACC 12822</strain>
    </source>
</reference>